<evidence type="ECO:0000256" key="6">
    <source>
        <dbReference type="PROSITE-ProRule" id="PRU00169"/>
    </source>
</evidence>
<dbReference type="STRING" id="109895.A0A507ECG4"/>
<dbReference type="SMART" id="SM00448">
    <property type="entry name" value="REC"/>
    <property type="match status" value="1"/>
</dbReference>
<dbReference type="InterPro" id="IPR003594">
    <property type="entry name" value="HATPase_dom"/>
</dbReference>
<dbReference type="SUPFAM" id="SSF55785">
    <property type="entry name" value="PYP-like sensor domain (PAS domain)"/>
    <property type="match status" value="1"/>
</dbReference>
<dbReference type="Gene3D" id="3.30.450.20">
    <property type="entry name" value="PAS domain"/>
    <property type="match status" value="1"/>
</dbReference>
<dbReference type="PROSITE" id="PS50113">
    <property type="entry name" value="PAC"/>
    <property type="match status" value="1"/>
</dbReference>
<dbReference type="InterPro" id="IPR004358">
    <property type="entry name" value="Sig_transdc_His_kin-like_C"/>
</dbReference>
<feature type="compositionally biased region" description="Low complexity" evidence="7">
    <location>
        <begin position="702"/>
        <end position="716"/>
    </location>
</feature>
<evidence type="ECO:0000256" key="4">
    <source>
        <dbReference type="ARBA" id="ARBA00022679"/>
    </source>
</evidence>
<dbReference type="InterPro" id="IPR035965">
    <property type="entry name" value="PAS-like_dom_sf"/>
</dbReference>
<feature type="domain" description="PAC" evidence="10">
    <location>
        <begin position="276"/>
        <end position="329"/>
    </location>
</feature>
<keyword evidence="3 6" id="KW-0597">Phosphoprotein</keyword>
<dbReference type="EMBL" id="QEAQ01000007">
    <property type="protein sequence ID" value="TPX61456.1"/>
    <property type="molecule type" value="Genomic_DNA"/>
</dbReference>
<feature type="modified residue" description="4-aspartylphosphate" evidence="6">
    <location>
        <position position="678"/>
    </location>
</feature>
<evidence type="ECO:0000256" key="2">
    <source>
        <dbReference type="ARBA" id="ARBA00012438"/>
    </source>
</evidence>
<dbReference type="CDD" id="cd00082">
    <property type="entry name" value="HisKA"/>
    <property type="match status" value="1"/>
</dbReference>
<dbReference type="Pfam" id="PF00072">
    <property type="entry name" value="Response_reg"/>
    <property type="match status" value="1"/>
</dbReference>
<dbReference type="Gene3D" id="3.30.565.10">
    <property type="entry name" value="Histidine kinase-like ATPase, C-terminal domain"/>
    <property type="match status" value="1"/>
</dbReference>
<protein>
    <recommendedName>
        <fullName evidence="2">histidine kinase</fullName>
        <ecNumber evidence="2">2.7.13.3</ecNumber>
    </recommendedName>
</protein>
<dbReference type="AlphaFoldDB" id="A0A507ECG4"/>
<dbReference type="InterPro" id="IPR036890">
    <property type="entry name" value="HATPase_C_sf"/>
</dbReference>
<dbReference type="InterPro" id="IPR000700">
    <property type="entry name" value="PAS-assoc_C"/>
</dbReference>
<sequence length="773" mass="83095">MRGGGGGGGRILSGSAVAGCAPLLLCNGQDEMAAATTTAVTAAPTSFTDATLQLLPPAATMAIVVQLICFARSLPNTHLAKLAYLTAFWAVYIAAGPFLFHLDPWPSQPPLPAPPPIINVAATTNTSATASVTTTAMLFITALVLPSLLRGAQVAIQTQDDTLSAIQHELEVMDVAQELTHAGSWESCLDPDTGERCIRASNEWFRIYGHDPEYDDENSNCDASIQRKRRSRKLRRRRPIPNTMLHARFMSMIVEADRARVRQCGAAMATGTMEPEELTFRINRESDGVEINVQTYIYPIRNATGTVVGVCGAAQDITSQVSGERALLQAKDEAAKESAQFFLATMTHELRTPLTSIIGYIDLLDDTHLDTSQREYILDAKRGAKTLLALINNILDYSKLAAGAIELDTHAMQVSDLLSDVRAIAKDLGHGTTLVVGPYTGPPTVAADSLRIRQVLLNLVSNAMKFTAPDGHVDITTAWESDKSDDSVFLEFTVKDSGIGMSKEVIARLFRPFVQAAPSTSRHYGGTGLGLSIVKRLVEAMNGTLSVHSIEGTGTTFTVRIPARIISMSMLFSSASSATLTSNGGHTPPSDLHNSPFAMNHQPTSPPHTPPPSRPWVDPEIAATTRILFAEDNPITQTLVKRMLKPLRVETAVNGAIAIDMVAAAVAADEPYTVLLCDLNMAIMDGIDTAREIRRRYHRKPNTSSSDSKNTSSSSTDTNTVMYIVGLSASAFTQDRDRCLDAGMDAFLSKPFTKQGLLAAVATAIASQRCSAP</sequence>
<accession>A0A507ECG4</accession>
<dbReference type="PANTHER" id="PTHR43047">
    <property type="entry name" value="TWO-COMPONENT HISTIDINE PROTEIN KINASE"/>
    <property type="match status" value="1"/>
</dbReference>
<name>A0A507ECG4_9FUNG</name>
<dbReference type="InterPro" id="IPR003661">
    <property type="entry name" value="HisK_dim/P_dom"/>
</dbReference>
<dbReference type="InterPro" id="IPR001789">
    <property type="entry name" value="Sig_transdc_resp-reg_receiver"/>
</dbReference>
<dbReference type="Pfam" id="PF00512">
    <property type="entry name" value="HisKA"/>
    <property type="match status" value="1"/>
</dbReference>
<organism evidence="11 12">
    <name type="scientific">Powellomyces hirtus</name>
    <dbReference type="NCBI Taxonomy" id="109895"/>
    <lineage>
        <taxon>Eukaryota</taxon>
        <taxon>Fungi</taxon>
        <taxon>Fungi incertae sedis</taxon>
        <taxon>Chytridiomycota</taxon>
        <taxon>Chytridiomycota incertae sedis</taxon>
        <taxon>Chytridiomycetes</taxon>
        <taxon>Spizellomycetales</taxon>
        <taxon>Powellomycetaceae</taxon>
        <taxon>Powellomyces</taxon>
    </lineage>
</organism>
<keyword evidence="4" id="KW-0808">Transferase</keyword>
<feature type="region of interest" description="Disordered" evidence="7">
    <location>
        <begin position="578"/>
        <end position="613"/>
    </location>
</feature>
<comment type="catalytic activity">
    <reaction evidence="1">
        <text>ATP + protein L-histidine = ADP + protein N-phospho-L-histidine.</text>
        <dbReference type="EC" id="2.7.13.3"/>
    </reaction>
</comment>
<dbReference type="InterPro" id="IPR036097">
    <property type="entry name" value="HisK_dim/P_sf"/>
</dbReference>
<dbReference type="PROSITE" id="PS50110">
    <property type="entry name" value="RESPONSE_REGULATORY"/>
    <property type="match status" value="1"/>
</dbReference>
<dbReference type="SUPFAM" id="SSF52172">
    <property type="entry name" value="CheY-like"/>
    <property type="match status" value="1"/>
</dbReference>
<dbReference type="SUPFAM" id="SSF55874">
    <property type="entry name" value="ATPase domain of HSP90 chaperone/DNA topoisomerase II/histidine kinase"/>
    <property type="match status" value="1"/>
</dbReference>
<feature type="domain" description="Histidine kinase" evidence="8">
    <location>
        <begin position="345"/>
        <end position="565"/>
    </location>
</feature>
<dbReference type="InterPro" id="IPR005467">
    <property type="entry name" value="His_kinase_dom"/>
</dbReference>
<keyword evidence="5" id="KW-0418">Kinase</keyword>
<evidence type="ECO:0000256" key="5">
    <source>
        <dbReference type="ARBA" id="ARBA00022777"/>
    </source>
</evidence>
<dbReference type="CDD" id="cd16922">
    <property type="entry name" value="HATPase_EvgS-ArcB-TorS-like"/>
    <property type="match status" value="1"/>
</dbReference>
<dbReference type="PROSITE" id="PS50109">
    <property type="entry name" value="HIS_KIN"/>
    <property type="match status" value="1"/>
</dbReference>
<evidence type="ECO:0000313" key="12">
    <source>
        <dbReference type="Proteomes" id="UP000318582"/>
    </source>
</evidence>
<dbReference type="InterPro" id="IPR000014">
    <property type="entry name" value="PAS"/>
</dbReference>
<dbReference type="GO" id="GO:0009927">
    <property type="term" value="F:histidine phosphotransfer kinase activity"/>
    <property type="evidence" value="ECO:0007669"/>
    <property type="project" value="TreeGrafter"/>
</dbReference>
<dbReference type="InterPro" id="IPR011006">
    <property type="entry name" value="CheY-like_superfamily"/>
</dbReference>
<dbReference type="SUPFAM" id="SSF47384">
    <property type="entry name" value="Homodimeric domain of signal transducing histidine kinase"/>
    <property type="match status" value="1"/>
</dbReference>
<reference evidence="11 12" key="1">
    <citation type="journal article" date="2019" name="Sci. Rep.">
        <title>Comparative genomics of chytrid fungi reveal insights into the obligate biotrophic and pathogenic lifestyle of Synchytrium endobioticum.</title>
        <authorList>
            <person name="van de Vossenberg B.T.L.H."/>
            <person name="Warris S."/>
            <person name="Nguyen H.D.T."/>
            <person name="van Gent-Pelzer M.P.E."/>
            <person name="Joly D.L."/>
            <person name="van de Geest H.C."/>
            <person name="Bonants P.J.M."/>
            <person name="Smith D.S."/>
            <person name="Levesque C.A."/>
            <person name="van der Lee T.A.J."/>
        </authorList>
    </citation>
    <scope>NUCLEOTIDE SEQUENCE [LARGE SCALE GENOMIC DNA]</scope>
    <source>
        <strain evidence="11 12">CBS 809.83</strain>
    </source>
</reference>
<evidence type="ECO:0000259" key="9">
    <source>
        <dbReference type="PROSITE" id="PS50110"/>
    </source>
</evidence>
<dbReference type="NCBIfam" id="TIGR00229">
    <property type="entry name" value="sensory_box"/>
    <property type="match status" value="1"/>
</dbReference>
<evidence type="ECO:0000256" key="7">
    <source>
        <dbReference type="SAM" id="MobiDB-lite"/>
    </source>
</evidence>
<feature type="domain" description="Response regulatory" evidence="9">
    <location>
        <begin position="626"/>
        <end position="765"/>
    </location>
</feature>
<dbReference type="Gene3D" id="1.10.287.130">
    <property type="match status" value="1"/>
</dbReference>
<dbReference type="SMART" id="SM00388">
    <property type="entry name" value="HisKA"/>
    <property type="match status" value="1"/>
</dbReference>
<dbReference type="SMART" id="SM00387">
    <property type="entry name" value="HATPase_c"/>
    <property type="match status" value="1"/>
</dbReference>
<dbReference type="FunFam" id="3.30.565.10:FF:000010">
    <property type="entry name" value="Sensor histidine kinase RcsC"/>
    <property type="match status" value="1"/>
</dbReference>
<dbReference type="GO" id="GO:0000155">
    <property type="term" value="F:phosphorelay sensor kinase activity"/>
    <property type="evidence" value="ECO:0007669"/>
    <property type="project" value="InterPro"/>
</dbReference>
<dbReference type="GO" id="GO:0005886">
    <property type="term" value="C:plasma membrane"/>
    <property type="evidence" value="ECO:0007669"/>
    <property type="project" value="TreeGrafter"/>
</dbReference>
<feature type="compositionally biased region" description="Pro residues" evidence="7">
    <location>
        <begin position="604"/>
        <end position="613"/>
    </location>
</feature>
<evidence type="ECO:0000256" key="3">
    <source>
        <dbReference type="ARBA" id="ARBA00022553"/>
    </source>
</evidence>
<evidence type="ECO:0000256" key="1">
    <source>
        <dbReference type="ARBA" id="ARBA00000085"/>
    </source>
</evidence>
<evidence type="ECO:0000313" key="11">
    <source>
        <dbReference type="EMBL" id="TPX61456.1"/>
    </source>
</evidence>
<dbReference type="CDD" id="cd17546">
    <property type="entry name" value="REC_hyHK_CKI1_RcsC-like"/>
    <property type="match status" value="1"/>
</dbReference>
<dbReference type="Gene3D" id="3.40.50.2300">
    <property type="match status" value="1"/>
</dbReference>
<dbReference type="Proteomes" id="UP000318582">
    <property type="component" value="Unassembled WGS sequence"/>
</dbReference>
<evidence type="ECO:0000259" key="8">
    <source>
        <dbReference type="PROSITE" id="PS50109"/>
    </source>
</evidence>
<dbReference type="EC" id="2.7.13.3" evidence="2"/>
<dbReference type="PANTHER" id="PTHR43047:SF72">
    <property type="entry name" value="OSMOSENSING HISTIDINE PROTEIN KINASE SLN1"/>
    <property type="match status" value="1"/>
</dbReference>
<comment type="caution">
    <text evidence="11">The sequence shown here is derived from an EMBL/GenBank/DDBJ whole genome shotgun (WGS) entry which is preliminary data.</text>
</comment>
<dbReference type="PRINTS" id="PR00344">
    <property type="entry name" value="BCTRLSENSOR"/>
</dbReference>
<dbReference type="Pfam" id="PF02518">
    <property type="entry name" value="HATPase_c"/>
    <property type="match status" value="1"/>
</dbReference>
<gene>
    <name evidence="11" type="ORF">PhCBS80983_g01065</name>
</gene>
<proteinExistence type="predicted"/>
<evidence type="ECO:0000259" key="10">
    <source>
        <dbReference type="PROSITE" id="PS50113"/>
    </source>
</evidence>
<feature type="region of interest" description="Disordered" evidence="7">
    <location>
        <begin position="697"/>
        <end position="716"/>
    </location>
</feature>
<keyword evidence="12" id="KW-1185">Reference proteome</keyword>